<dbReference type="Pfam" id="PF00263">
    <property type="entry name" value="Secretin"/>
    <property type="match status" value="1"/>
</dbReference>
<protein>
    <submittedName>
        <fullName evidence="4">Uncharacterized protein</fullName>
    </submittedName>
</protein>
<feature type="domain" description="Pilus formation protein N-terminal" evidence="3">
    <location>
        <begin position="32"/>
        <end position="100"/>
    </location>
</feature>
<dbReference type="PANTHER" id="PTHR30332:SF17">
    <property type="entry name" value="TYPE IV PILIATION SYSTEM PROTEIN DR_0774-RELATED"/>
    <property type="match status" value="1"/>
</dbReference>
<dbReference type="Pfam" id="PF13629">
    <property type="entry name" value="T2SS-T3SS_pil_N"/>
    <property type="match status" value="1"/>
</dbReference>
<evidence type="ECO:0000313" key="4">
    <source>
        <dbReference type="EMBL" id="TMQ51397.1"/>
    </source>
</evidence>
<gene>
    <name evidence="4" type="ORF">E6K73_06030</name>
</gene>
<dbReference type="PANTHER" id="PTHR30332">
    <property type="entry name" value="PROBABLE GENERAL SECRETION PATHWAY PROTEIN D"/>
    <property type="match status" value="1"/>
</dbReference>
<dbReference type="InterPro" id="IPR004846">
    <property type="entry name" value="T2SS/T3SS_dom"/>
</dbReference>
<evidence type="ECO:0000313" key="5">
    <source>
        <dbReference type="Proteomes" id="UP000320184"/>
    </source>
</evidence>
<dbReference type="InterPro" id="IPR032789">
    <property type="entry name" value="T2SS-T3SS_pil_N"/>
</dbReference>
<evidence type="ECO:0000259" key="3">
    <source>
        <dbReference type="Pfam" id="PF13629"/>
    </source>
</evidence>
<proteinExistence type="inferred from homology"/>
<reference evidence="4 5" key="1">
    <citation type="journal article" date="2019" name="Nat. Microbiol.">
        <title>Mediterranean grassland soil C-N compound turnover is dependent on rainfall and depth, and is mediated by genomically divergent microorganisms.</title>
        <authorList>
            <person name="Diamond S."/>
            <person name="Andeer P.F."/>
            <person name="Li Z."/>
            <person name="Crits-Christoph A."/>
            <person name="Burstein D."/>
            <person name="Anantharaman K."/>
            <person name="Lane K.R."/>
            <person name="Thomas B.C."/>
            <person name="Pan C."/>
            <person name="Northen T.R."/>
            <person name="Banfield J.F."/>
        </authorList>
    </citation>
    <scope>NUCLEOTIDE SEQUENCE [LARGE SCALE GENOMIC DNA]</scope>
    <source>
        <strain evidence="4">WS_3</strain>
    </source>
</reference>
<organism evidence="4 5">
    <name type="scientific">Eiseniibacteriota bacterium</name>
    <dbReference type="NCBI Taxonomy" id="2212470"/>
    <lineage>
        <taxon>Bacteria</taxon>
        <taxon>Candidatus Eiseniibacteriota</taxon>
    </lineage>
</organism>
<dbReference type="EMBL" id="VBOT01000072">
    <property type="protein sequence ID" value="TMQ51397.1"/>
    <property type="molecule type" value="Genomic_DNA"/>
</dbReference>
<evidence type="ECO:0000259" key="2">
    <source>
        <dbReference type="Pfam" id="PF00263"/>
    </source>
</evidence>
<dbReference type="InterPro" id="IPR001775">
    <property type="entry name" value="GspD/PilQ"/>
</dbReference>
<dbReference type="PRINTS" id="PR00811">
    <property type="entry name" value="BCTERIALGSPD"/>
</dbReference>
<name>A0A538SJ53_UNCEI</name>
<evidence type="ECO:0000256" key="1">
    <source>
        <dbReference type="RuleBase" id="RU004003"/>
    </source>
</evidence>
<feature type="domain" description="Type II/III secretion system secretin-like" evidence="2">
    <location>
        <begin position="187"/>
        <end position="350"/>
    </location>
</feature>
<dbReference type="InterPro" id="IPR050810">
    <property type="entry name" value="Bact_Secretion_Sys_Channel"/>
</dbReference>
<dbReference type="AlphaFoldDB" id="A0A538SJ53"/>
<dbReference type="GO" id="GO:0015627">
    <property type="term" value="C:type II protein secretion system complex"/>
    <property type="evidence" value="ECO:0007669"/>
    <property type="project" value="TreeGrafter"/>
</dbReference>
<accession>A0A538SJ53</accession>
<comment type="caution">
    <text evidence="4">The sequence shown here is derived from an EMBL/GenBank/DDBJ whole genome shotgun (WGS) entry which is preliminary data.</text>
</comment>
<sequence>MSRTKIMNLPIGVAVGALALVLWTGAAGAEAREKIRIPVGRAEVVNSDVEVRTVAIAEPKIADAAVGSARTVVVNAKAPGTTSLVVYNEGGRYRIYDVEVYTPNEDKQVALHVRVAEVNDNAKRELGFDIVSQGSPEQLPNSFLQGGSFTGKVSSPSSPLNLGPATDGFIHFQRTNDWLIQSTWRMLEEKGDIRVLAHPTLMAKSGEKASFLAGGEFPIPVASAQGANAVTVTIEWKEFGVKLDFTPIIGDDGKITLKVAQEVSQIDFTNPLALNGFTVPTVITRKTSTTVELGSGEHLVIGGLKQTDKLKTVRRIPILGQIPIAGIFFSSTRTESVDRELLVVVSPELVQSASSTLPALPTDRPQR</sequence>
<dbReference type="GO" id="GO:0009306">
    <property type="term" value="P:protein secretion"/>
    <property type="evidence" value="ECO:0007669"/>
    <property type="project" value="InterPro"/>
</dbReference>
<dbReference type="Proteomes" id="UP000320184">
    <property type="component" value="Unassembled WGS sequence"/>
</dbReference>
<comment type="similarity">
    <text evidence="1">Belongs to the bacterial secretin family.</text>
</comment>